<evidence type="ECO:0000313" key="1">
    <source>
        <dbReference type="EMBL" id="CAH6241154.1"/>
    </source>
</evidence>
<dbReference type="EMBL" id="OW970315">
    <property type="protein sequence ID" value="CAH6241154.1"/>
    <property type="molecule type" value="Genomic_DNA"/>
</dbReference>
<organism evidence="1 2">
    <name type="scientific">Enterobacter agglomerans</name>
    <name type="common">Erwinia herbicola</name>
    <name type="synonym">Pantoea agglomerans</name>
    <dbReference type="NCBI Taxonomy" id="549"/>
    <lineage>
        <taxon>Bacteria</taxon>
        <taxon>Pseudomonadati</taxon>
        <taxon>Pseudomonadota</taxon>
        <taxon>Gammaproteobacteria</taxon>
        <taxon>Enterobacterales</taxon>
        <taxon>Erwiniaceae</taxon>
        <taxon>Pantoea</taxon>
        <taxon>Pantoea agglomerans group</taxon>
    </lineage>
</organism>
<sequence length="116" mass="13102">MLPIRVKASVPQNAECVSGINAREKFREDKPEKARSDEARLQQDHGRRFVICACRGSQSALLFRALCHLTPAEFRGDILQDRLNHMGIIGNTKLVRHGEQQGIGFGNRLILRKLLN</sequence>
<gene>
    <name evidence="1" type="ORF">DAPPPG734_07165</name>
</gene>
<protein>
    <submittedName>
        <fullName evidence="1">Uncharacterized protein</fullName>
    </submittedName>
</protein>
<proteinExistence type="predicted"/>
<name>A0AAN2FBY7_ENTAG</name>
<accession>A0AAN2FBY7</accession>
<evidence type="ECO:0000313" key="2">
    <source>
        <dbReference type="Proteomes" id="UP001158961"/>
    </source>
</evidence>
<dbReference type="Proteomes" id="UP001158961">
    <property type="component" value="Chromosome"/>
</dbReference>
<reference evidence="1" key="1">
    <citation type="submission" date="2022-05" db="EMBL/GenBank/DDBJ databases">
        <authorList>
            <person name="Pothier F. J."/>
        </authorList>
    </citation>
    <scope>NUCLEOTIDE SEQUENCE</scope>
    <source>
        <strain evidence="1">DAPP-PG734</strain>
    </source>
</reference>
<dbReference type="AlphaFoldDB" id="A0AAN2FBY7"/>